<dbReference type="RefSeq" id="WP_005434953.1">
    <property type="nucleotide sequence ID" value="NZ_JH815515.1"/>
</dbReference>
<dbReference type="AlphaFoldDB" id="K1JUE7"/>
<accession>K1JUE7</accession>
<dbReference type="PATRIC" id="fig|742823.3.peg.1111"/>
<evidence type="ECO:0000313" key="3">
    <source>
        <dbReference type="Proteomes" id="UP000005835"/>
    </source>
</evidence>
<dbReference type="OrthoDB" id="9156678at2"/>
<evidence type="ECO:0000313" key="2">
    <source>
        <dbReference type="EMBL" id="EKB31297.1"/>
    </source>
</evidence>
<dbReference type="InterPro" id="IPR002491">
    <property type="entry name" value="ABC_transptr_periplasmic_BD"/>
</dbReference>
<feature type="domain" description="Fe/B12 periplasmic-binding" evidence="1">
    <location>
        <begin position="13"/>
        <end position="285"/>
    </location>
</feature>
<dbReference type="eggNOG" id="COG4558">
    <property type="taxonomic scope" value="Bacteria"/>
</dbReference>
<comment type="caution">
    <text evidence="2">The sequence shown here is derived from an EMBL/GenBank/DDBJ whole genome shotgun (WGS) entry which is preliminary data.</text>
</comment>
<reference evidence="2 3" key="1">
    <citation type="submission" date="2012-05" db="EMBL/GenBank/DDBJ databases">
        <title>The Genome Sequence of Sutterella wadsworthensis 2_1_59BFAA.</title>
        <authorList>
            <consortium name="The Broad Institute Genome Sequencing Platform"/>
            <person name="Earl A."/>
            <person name="Ward D."/>
            <person name="Feldgarden M."/>
            <person name="Gevers D."/>
            <person name="Daigneault M."/>
            <person name="Strauss J."/>
            <person name="Allen-Vercoe E."/>
            <person name="Walker B."/>
            <person name="Young S.K."/>
            <person name="Zeng Q."/>
            <person name="Gargeya S."/>
            <person name="Fitzgerald M."/>
            <person name="Haas B."/>
            <person name="Abouelleil A."/>
            <person name="Alvarado L."/>
            <person name="Arachchi H.M."/>
            <person name="Berlin A.M."/>
            <person name="Chapman S.B."/>
            <person name="Goldberg J."/>
            <person name="Griggs A."/>
            <person name="Gujja S."/>
            <person name="Hansen M."/>
            <person name="Howarth C."/>
            <person name="Imamovic A."/>
            <person name="Larimer J."/>
            <person name="McCowen C."/>
            <person name="Montmayeur A."/>
            <person name="Murphy C."/>
            <person name="Neiman D."/>
            <person name="Pearson M."/>
            <person name="Priest M."/>
            <person name="Roberts A."/>
            <person name="Saif S."/>
            <person name="Shea T."/>
            <person name="Sisk P."/>
            <person name="Sykes S."/>
            <person name="Wortman J."/>
            <person name="Nusbaum C."/>
            <person name="Birren B."/>
        </authorList>
    </citation>
    <scope>NUCLEOTIDE SEQUENCE [LARGE SCALE GENOMIC DNA]</scope>
    <source>
        <strain evidence="2 3">2_1_59BFAA</strain>
    </source>
</reference>
<dbReference type="Proteomes" id="UP000005835">
    <property type="component" value="Unassembled WGS sequence"/>
</dbReference>
<dbReference type="HOGENOM" id="CLU_976362_0_0_4"/>
<proteinExistence type="predicted"/>
<dbReference type="Gene3D" id="3.40.50.1980">
    <property type="entry name" value="Nitrogenase molybdenum iron protein domain"/>
    <property type="match status" value="2"/>
</dbReference>
<dbReference type="SUPFAM" id="SSF53807">
    <property type="entry name" value="Helical backbone' metal receptor"/>
    <property type="match status" value="1"/>
</dbReference>
<dbReference type="EMBL" id="ADMG01000029">
    <property type="protein sequence ID" value="EKB31297.1"/>
    <property type="molecule type" value="Genomic_DNA"/>
</dbReference>
<protein>
    <recommendedName>
        <fullName evidence="1">Fe/B12 periplasmic-binding domain-containing protein</fullName>
    </recommendedName>
</protein>
<dbReference type="STRING" id="742823.HMPREF9465_01122"/>
<name>K1JUE7_9BURK</name>
<sequence>MGNPFIPFPRNENIIIVGDTATEILGALRIFGKGLIGGEVPSMELRHPNEKHLECISCFLNHPEQILAPAVRKIGADFVLLEANGKAGFDPSTAEGRLVEMGIPVKVLDVNGTPEEVLRRAGELFGEQRQAERVIRERSERLEALSKLEVPKGQTAVILLAIRSPIRHESYVFRVAAHSELSQLLAEQWDVINLFESSRELDQIEGIQPLGDISELLMKNPDVIAIAGDTAAGGAVIRKAVKAHPELQSYRALREGRIVGVPYYCRPLEWQAPMILERWADALML</sequence>
<keyword evidence="3" id="KW-1185">Reference proteome</keyword>
<evidence type="ECO:0000259" key="1">
    <source>
        <dbReference type="PROSITE" id="PS50983"/>
    </source>
</evidence>
<gene>
    <name evidence="2" type="ORF">HMPREF9465_01122</name>
</gene>
<organism evidence="2 3">
    <name type="scientific">Sutterella wadsworthensis 2_1_59BFAA</name>
    <dbReference type="NCBI Taxonomy" id="742823"/>
    <lineage>
        <taxon>Bacteria</taxon>
        <taxon>Pseudomonadati</taxon>
        <taxon>Pseudomonadota</taxon>
        <taxon>Betaproteobacteria</taxon>
        <taxon>Burkholderiales</taxon>
        <taxon>Sutterellaceae</taxon>
        <taxon>Sutterella</taxon>
    </lineage>
</organism>
<dbReference type="PROSITE" id="PS50983">
    <property type="entry name" value="FE_B12_PBP"/>
    <property type="match status" value="1"/>
</dbReference>